<dbReference type="Pfam" id="PF24696">
    <property type="entry name" value="UGSC"/>
    <property type="match status" value="1"/>
</dbReference>
<gene>
    <name evidence="2" type="ORF">LZ495_32860</name>
</gene>
<protein>
    <recommendedName>
        <fullName evidence="1">UGSC-like domain-containing protein</fullName>
    </recommendedName>
</protein>
<reference evidence="2" key="1">
    <citation type="submission" date="2022-01" db="EMBL/GenBank/DDBJ databases">
        <title>Genome-Based Taxonomic Classification of the Phylum Actinobacteria.</title>
        <authorList>
            <person name="Gao Y."/>
        </authorList>
    </citation>
    <scope>NUCLEOTIDE SEQUENCE</scope>
    <source>
        <strain evidence="2">KLBMP 8922</strain>
    </source>
</reference>
<sequence>MPVARPPADVGAPSFTVDGPLRGRTVGLRHEGSWRSWLLIVDEWQRYLRDDGAEPEVLLAKGRVGDEGERTRKDVASWAGRVDCGVTGLGTCGSCTSNSVSDAVALERLRRPAVVAVCKEFETHARNMASFLGHPSLKVLVLPYPLEGLPAGELRDIASAYYPRFLELLGATR</sequence>
<comment type="caution">
    <text evidence="2">The sequence shown here is derived from an EMBL/GenBank/DDBJ whole genome shotgun (WGS) entry which is preliminary data.</text>
</comment>
<name>A0AA41Q778_9ACTN</name>
<dbReference type="InterPro" id="IPR057767">
    <property type="entry name" value="UGSC-like_dom"/>
</dbReference>
<evidence type="ECO:0000313" key="3">
    <source>
        <dbReference type="Proteomes" id="UP001165378"/>
    </source>
</evidence>
<dbReference type="EMBL" id="JAKFHA010000028">
    <property type="protein sequence ID" value="MCF2531981.1"/>
    <property type="molecule type" value="Genomic_DNA"/>
</dbReference>
<evidence type="ECO:0000313" key="2">
    <source>
        <dbReference type="EMBL" id="MCF2531981.1"/>
    </source>
</evidence>
<evidence type="ECO:0000259" key="1">
    <source>
        <dbReference type="Pfam" id="PF24696"/>
    </source>
</evidence>
<dbReference type="RefSeq" id="WP_235056698.1">
    <property type="nucleotide sequence ID" value="NZ_JAKFHA010000028.1"/>
</dbReference>
<organism evidence="2 3">
    <name type="scientific">Yinghuangia soli</name>
    <dbReference type="NCBI Taxonomy" id="2908204"/>
    <lineage>
        <taxon>Bacteria</taxon>
        <taxon>Bacillati</taxon>
        <taxon>Actinomycetota</taxon>
        <taxon>Actinomycetes</taxon>
        <taxon>Kitasatosporales</taxon>
        <taxon>Streptomycetaceae</taxon>
        <taxon>Yinghuangia</taxon>
    </lineage>
</organism>
<accession>A0AA41Q778</accession>
<dbReference type="Proteomes" id="UP001165378">
    <property type="component" value="Unassembled WGS sequence"/>
</dbReference>
<dbReference type="AlphaFoldDB" id="A0AA41Q778"/>
<proteinExistence type="predicted"/>
<keyword evidence="3" id="KW-1185">Reference proteome</keyword>
<feature type="domain" description="UGSC-like" evidence="1">
    <location>
        <begin position="15"/>
        <end position="170"/>
    </location>
</feature>